<proteinExistence type="predicted"/>
<organism evidence="1">
    <name type="scientific">Tanacetum cinerariifolium</name>
    <name type="common">Dalmatian daisy</name>
    <name type="synonym">Chrysanthemum cinerariifolium</name>
    <dbReference type="NCBI Taxonomy" id="118510"/>
    <lineage>
        <taxon>Eukaryota</taxon>
        <taxon>Viridiplantae</taxon>
        <taxon>Streptophyta</taxon>
        <taxon>Embryophyta</taxon>
        <taxon>Tracheophyta</taxon>
        <taxon>Spermatophyta</taxon>
        <taxon>Magnoliopsida</taxon>
        <taxon>eudicotyledons</taxon>
        <taxon>Gunneridae</taxon>
        <taxon>Pentapetalae</taxon>
        <taxon>asterids</taxon>
        <taxon>campanulids</taxon>
        <taxon>Asterales</taxon>
        <taxon>Asteraceae</taxon>
        <taxon>Asteroideae</taxon>
        <taxon>Anthemideae</taxon>
        <taxon>Anthemidinae</taxon>
        <taxon>Tanacetum</taxon>
    </lineage>
</organism>
<evidence type="ECO:0000313" key="1">
    <source>
        <dbReference type="EMBL" id="GFD61353.1"/>
    </source>
</evidence>
<name>A0A699XPY6_TANCI</name>
<gene>
    <name evidence="1" type="ORF">Tci_933322</name>
</gene>
<feature type="non-terminal residue" evidence="1">
    <location>
        <position position="1"/>
    </location>
</feature>
<protein>
    <submittedName>
        <fullName evidence="1">Uncharacterized protein</fullName>
    </submittedName>
</protein>
<sequence length="79" mass="8454">LDKVGDAGAEHGLHLAVKLHPREPQTVRDVIDAELGARQVSLHNGREVGQKLLVGSLRRTHRGSGRAELAAEVLALPLP</sequence>
<dbReference type="AlphaFoldDB" id="A0A699XPY6"/>
<dbReference type="EMBL" id="BKCJ011889998">
    <property type="protein sequence ID" value="GFD61353.1"/>
    <property type="molecule type" value="Genomic_DNA"/>
</dbReference>
<feature type="non-terminal residue" evidence="1">
    <location>
        <position position="79"/>
    </location>
</feature>
<accession>A0A699XPY6</accession>
<reference evidence="1" key="1">
    <citation type="journal article" date="2019" name="Sci. Rep.">
        <title>Draft genome of Tanacetum cinerariifolium, the natural source of mosquito coil.</title>
        <authorList>
            <person name="Yamashiro T."/>
            <person name="Shiraishi A."/>
            <person name="Satake H."/>
            <person name="Nakayama K."/>
        </authorList>
    </citation>
    <scope>NUCLEOTIDE SEQUENCE</scope>
</reference>
<comment type="caution">
    <text evidence="1">The sequence shown here is derived from an EMBL/GenBank/DDBJ whole genome shotgun (WGS) entry which is preliminary data.</text>
</comment>